<dbReference type="CDD" id="cd12236">
    <property type="entry name" value="RRM_snRNP70"/>
    <property type="match status" value="1"/>
</dbReference>
<protein>
    <recommendedName>
        <fullName evidence="3">U1 small nuclear ribonucleoprotein 70 kDa</fullName>
    </recommendedName>
</protein>
<dbReference type="InterPro" id="IPR022023">
    <property type="entry name" value="U1snRNP70_N"/>
</dbReference>
<dbReference type="PROSITE" id="PS50102">
    <property type="entry name" value="RRM"/>
    <property type="match status" value="1"/>
</dbReference>
<keyword evidence="4" id="KW-0507">mRNA processing</keyword>
<evidence type="ECO:0000313" key="11">
    <source>
        <dbReference type="EMBL" id="GFG33940.1"/>
    </source>
</evidence>
<comment type="caution">
    <text evidence="11">The sequence shown here is derived from an EMBL/GenBank/DDBJ whole genome shotgun (WGS) entry which is preliminary data.</text>
</comment>
<dbReference type="Proteomes" id="UP000502823">
    <property type="component" value="Unassembled WGS sequence"/>
</dbReference>
<dbReference type="GO" id="GO:0005685">
    <property type="term" value="C:U1 snRNP"/>
    <property type="evidence" value="ECO:0007669"/>
    <property type="project" value="TreeGrafter"/>
</dbReference>
<dbReference type="Gene3D" id="3.30.70.330">
    <property type="match status" value="1"/>
</dbReference>
<dbReference type="GO" id="GO:0016607">
    <property type="term" value="C:nuclear speck"/>
    <property type="evidence" value="ECO:0007669"/>
    <property type="project" value="UniProtKB-SubCell"/>
</dbReference>
<feature type="compositionally biased region" description="Basic and acidic residues" evidence="9">
    <location>
        <begin position="221"/>
        <end position="277"/>
    </location>
</feature>
<gene>
    <name evidence="11" type="ORF">Cfor_00369</name>
</gene>
<dbReference type="SMART" id="SM00360">
    <property type="entry name" value="RRM"/>
    <property type="match status" value="1"/>
</dbReference>
<dbReference type="GO" id="GO:0071004">
    <property type="term" value="C:U2-type prespliceosome"/>
    <property type="evidence" value="ECO:0007669"/>
    <property type="project" value="TreeGrafter"/>
</dbReference>
<evidence type="ECO:0000313" key="12">
    <source>
        <dbReference type="Proteomes" id="UP000502823"/>
    </source>
</evidence>
<reference evidence="12" key="1">
    <citation type="submission" date="2020-01" db="EMBL/GenBank/DDBJ databases">
        <title>Draft genome sequence of the Termite Coptotermes fromosanus.</title>
        <authorList>
            <person name="Itakura S."/>
            <person name="Yosikawa Y."/>
            <person name="Umezawa K."/>
        </authorList>
    </citation>
    <scope>NUCLEOTIDE SEQUENCE [LARGE SCALE GENOMIC DNA]</scope>
</reference>
<dbReference type="AlphaFoldDB" id="A0A6L2PQT9"/>
<keyword evidence="12" id="KW-1185">Reference proteome</keyword>
<dbReference type="InterPro" id="IPR034143">
    <property type="entry name" value="snRNP70_RRM"/>
</dbReference>
<dbReference type="SUPFAM" id="SSF54928">
    <property type="entry name" value="RNA-binding domain, RBD"/>
    <property type="match status" value="1"/>
</dbReference>
<keyword evidence="6" id="KW-0539">Nucleus</keyword>
<sequence>MTQFLPPNLLALFAPRDPVPYLPPPDKLPHEKKNRGYVGVGTFLQYFEDPKDTPPPTRVETREERLERRRRERAEQVAYKLEQEIAVWDPHNIPTATGDPFKTLFVARINYDTSESKLRREFEVYGPIKKIVVTHNTVNGKPRGYAFIEYEHERDMHFTEIFVSPHCYLCITAAYKHADGKKIDGRRVLVDVERARTVKGWLPRRLGGGLGGTRRGGPDVNIKHSGREDNERERERYRLERERESARGANPDRDRVERDRPDRDRRRSRSRERERIEREKRRKSRRYCFPLWRNFEQTFEMFVAPFGEHTVGGAQVFEQVSEFSINVTLFEGAEHSGHSSASETDENVGQIKEVMFKNRTIVTHKVPNVLHIPLHLSFFFFRLVVFT</sequence>
<feature type="domain" description="RRM" evidence="10">
    <location>
        <begin position="102"/>
        <end position="195"/>
    </location>
</feature>
<evidence type="ECO:0000259" key="10">
    <source>
        <dbReference type="PROSITE" id="PS50102"/>
    </source>
</evidence>
<accession>A0A6L2PQT9</accession>
<evidence type="ECO:0000256" key="4">
    <source>
        <dbReference type="ARBA" id="ARBA00022664"/>
    </source>
</evidence>
<evidence type="ECO:0000256" key="7">
    <source>
        <dbReference type="ARBA" id="ARBA00023274"/>
    </source>
</evidence>
<evidence type="ECO:0000256" key="1">
    <source>
        <dbReference type="ARBA" id="ARBA00004324"/>
    </source>
</evidence>
<evidence type="ECO:0000256" key="3">
    <source>
        <dbReference type="ARBA" id="ARBA00016996"/>
    </source>
</evidence>
<dbReference type="PANTHER" id="PTHR13952:SF5">
    <property type="entry name" value="U1 SMALL NUCLEAR RIBONUCLEOPROTEIN 70 KDA"/>
    <property type="match status" value="1"/>
</dbReference>
<keyword evidence="5 8" id="KW-0694">RNA-binding</keyword>
<dbReference type="InterPro" id="IPR012677">
    <property type="entry name" value="Nucleotide-bd_a/b_plait_sf"/>
</dbReference>
<dbReference type="InterPro" id="IPR000504">
    <property type="entry name" value="RRM_dom"/>
</dbReference>
<dbReference type="InterPro" id="IPR035979">
    <property type="entry name" value="RBD_domain_sf"/>
</dbReference>
<dbReference type="OrthoDB" id="4207594at2759"/>
<dbReference type="FunFam" id="3.30.70.330:FF:000153">
    <property type="entry name" value="U1 small nuclear ribonucleoprotein 70 kDa"/>
    <property type="match status" value="1"/>
</dbReference>
<name>A0A6L2PQT9_COPFO</name>
<dbReference type="EMBL" id="BLKM01000461">
    <property type="protein sequence ID" value="GFG33940.1"/>
    <property type="molecule type" value="Genomic_DNA"/>
</dbReference>
<dbReference type="InParanoid" id="A0A6L2PQT9"/>
<dbReference type="Pfam" id="PF12220">
    <property type="entry name" value="U1snRNP70_N"/>
    <property type="match status" value="1"/>
</dbReference>
<evidence type="ECO:0000256" key="2">
    <source>
        <dbReference type="ARBA" id="ARBA00004642"/>
    </source>
</evidence>
<dbReference type="GO" id="GO:0071011">
    <property type="term" value="C:precatalytic spliceosome"/>
    <property type="evidence" value="ECO:0007669"/>
    <property type="project" value="TreeGrafter"/>
</dbReference>
<dbReference type="GO" id="GO:0030619">
    <property type="term" value="F:U1 snRNA binding"/>
    <property type="evidence" value="ECO:0007669"/>
    <property type="project" value="InterPro"/>
</dbReference>
<keyword evidence="7" id="KW-0687">Ribonucleoprotein</keyword>
<feature type="region of interest" description="Disordered" evidence="9">
    <location>
        <begin position="207"/>
        <end position="277"/>
    </location>
</feature>
<proteinExistence type="predicted"/>
<evidence type="ECO:0000256" key="6">
    <source>
        <dbReference type="ARBA" id="ARBA00023242"/>
    </source>
</evidence>
<dbReference type="GO" id="GO:0000398">
    <property type="term" value="P:mRNA splicing, via spliceosome"/>
    <property type="evidence" value="ECO:0007669"/>
    <property type="project" value="TreeGrafter"/>
</dbReference>
<evidence type="ECO:0000256" key="8">
    <source>
        <dbReference type="PROSITE-ProRule" id="PRU00176"/>
    </source>
</evidence>
<organism evidence="11 12">
    <name type="scientific">Coptotermes formosanus</name>
    <name type="common">Formosan subterranean termite</name>
    <dbReference type="NCBI Taxonomy" id="36987"/>
    <lineage>
        <taxon>Eukaryota</taxon>
        <taxon>Metazoa</taxon>
        <taxon>Ecdysozoa</taxon>
        <taxon>Arthropoda</taxon>
        <taxon>Hexapoda</taxon>
        <taxon>Insecta</taxon>
        <taxon>Pterygota</taxon>
        <taxon>Neoptera</taxon>
        <taxon>Polyneoptera</taxon>
        <taxon>Dictyoptera</taxon>
        <taxon>Blattodea</taxon>
        <taxon>Blattoidea</taxon>
        <taxon>Termitoidae</taxon>
        <taxon>Rhinotermitidae</taxon>
        <taxon>Coptotermes</taxon>
    </lineage>
</organism>
<comment type="subcellular location">
    <subcellularLocation>
        <location evidence="1">Nucleus speckle</location>
    </subcellularLocation>
    <subcellularLocation>
        <location evidence="2">Nucleus</location>
        <location evidence="2">Nucleoplasm</location>
    </subcellularLocation>
</comment>
<evidence type="ECO:0000256" key="5">
    <source>
        <dbReference type="ARBA" id="ARBA00022884"/>
    </source>
</evidence>
<dbReference type="Pfam" id="PF00076">
    <property type="entry name" value="RRM_1"/>
    <property type="match status" value="1"/>
</dbReference>
<dbReference type="PANTHER" id="PTHR13952">
    <property type="entry name" value="U1 SMALL NUCLEAR RIBONUCLEOPROTEIN 70 KD"/>
    <property type="match status" value="1"/>
</dbReference>
<evidence type="ECO:0000256" key="9">
    <source>
        <dbReference type="SAM" id="MobiDB-lite"/>
    </source>
</evidence>
<dbReference type="InterPro" id="IPR051183">
    <property type="entry name" value="U1_U11-U12_snRNP_70-35kDa"/>
</dbReference>
<dbReference type="GO" id="GO:0003729">
    <property type="term" value="F:mRNA binding"/>
    <property type="evidence" value="ECO:0007669"/>
    <property type="project" value="TreeGrafter"/>
</dbReference>